<evidence type="ECO:0000313" key="3">
    <source>
        <dbReference type="Proteomes" id="UP001649381"/>
    </source>
</evidence>
<comment type="caution">
    <text evidence="2">The sequence shown here is derived from an EMBL/GenBank/DDBJ whole genome shotgun (WGS) entry which is preliminary data.</text>
</comment>
<protein>
    <recommendedName>
        <fullName evidence="4">DUF3955 domain-containing protein</fullName>
    </recommendedName>
</protein>
<dbReference type="RefSeq" id="WP_236330671.1">
    <property type="nucleotide sequence ID" value="NZ_JAKIJS010000001.1"/>
</dbReference>
<reference evidence="2 3" key="1">
    <citation type="submission" date="2022-01" db="EMBL/GenBank/DDBJ databases">
        <title>Alkalihalobacillus sp. EGI L200015, a novel bacterium isolated from a salt lake sediment.</title>
        <authorList>
            <person name="Gao L."/>
            <person name="Fang B.-Z."/>
            <person name="Li W.-J."/>
        </authorList>
    </citation>
    <scope>NUCLEOTIDE SEQUENCE [LARGE SCALE GENOMIC DNA]</scope>
    <source>
        <strain evidence="2 3">KCTC 12718</strain>
    </source>
</reference>
<feature type="transmembrane region" description="Helical" evidence="1">
    <location>
        <begin position="37"/>
        <end position="56"/>
    </location>
</feature>
<dbReference type="Proteomes" id="UP001649381">
    <property type="component" value="Unassembled WGS sequence"/>
</dbReference>
<evidence type="ECO:0000256" key="1">
    <source>
        <dbReference type="SAM" id="Phobius"/>
    </source>
</evidence>
<keyword evidence="3" id="KW-1185">Reference proteome</keyword>
<evidence type="ECO:0000313" key="2">
    <source>
        <dbReference type="EMBL" id="MCF6136271.1"/>
    </source>
</evidence>
<evidence type="ECO:0008006" key="4">
    <source>
        <dbReference type="Google" id="ProtNLM"/>
    </source>
</evidence>
<name>A0ABS9GX15_9BACL</name>
<keyword evidence="1" id="KW-1133">Transmembrane helix</keyword>
<sequence length="76" mass="8312">MKNIITGIILIALSFISFNWWDGVVGSASIVESQTSLFVYILPYAASFVFGMVGLTTTLNGINTFRDNETQSQETA</sequence>
<dbReference type="EMBL" id="JAKIJS010000001">
    <property type="protein sequence ID" value="MCF6136271.1"/>
    <property type="molecule type" value="Genomic_DNA"/>
</dbReference>
<proteinExistence type="predicted"/>
<accession>A0ABS9GX15</accession>
<organism evidence="2 3">
    <name type="scientific">Pseudalkalibacillus berkeleyi</name>
    <dbReference type="NCBI Taxonomy" id="1069813"/>
    <lineage>
        <taxon>Bacteria</taxon>
        <taxon>Bacillati</taxon>
        <taxon>Bacillota</taxon>
        <taxon>Bacilli</taxon>
        <taxon>Bacillales</taxon>
        <taxon>Fictibacillaceae</taxon>
        <taxon>Pseudalkalibacillus</taxon>
    </lineage>
</organism>
<gene>
    <name evidence="2" type="ORF">L2716_00925</name>
</gene>
<keyword evidence="1" id="KW-0472">Membrane</keyword>
<keyword evidence="1" id="KW-0812">Transmembrane</keyword>